<dbReference type="Proteomes" id="UP000039324">
    <property type="component" value="Unassembled WGS sequence"/>
</dbReference>
<accession>A0A0G4J845</accession>
<gene>
    <name evidence="3" type="ORF">PBRA_009433</name>
</gene>
<feature type="chain" id="PRO_5005193619" evidence="2">
    <location>
        <begin position="46"/>
        <end position="275"/>
    </location>
</feature>
<feature type="region of interest" description="Disordered" evidence="1">
    <location>
        <begin position="256"/>
        <end position="275"/>
    </location>
</feature>
<keyword evidence="2" id="KW-0732">Signal</keyword>
<feature type="region of interest" description="Disordered" evidence="1">
    <location>
        <begin position="103"/>
        <end position="123"/>
    </location>
</feature>
<name>A0A0G4J845_PLABS</name>
<sequence>LAGEGLESRRGGAAPRLVRWRFAGSRRRVRLRLLLLLEHAGVATAGAVVAAHEDTRQAVDAEQVSQLVVQLVADEGGGRADNDAEWEDDQGQRYGRLGRLIERSRTDPRQGGVDDRREHLDSTDQRVAGQFLDLVSLRVADGEEGAQGDRHRDQAVQDIAGETGDNQDDDMDGDDHAQALRQELGAIRRADQELRGATAHREQAHGGSVDVGGLAHYKFGQPPESTTTLTVIESVTRRQKAATTRTQFRRRTFFGPCACGQTAGKSGHQSSDTES</sequence>
<proteinExistence type="predicted"/>
<dbReference type="AlphaFoldDB" id="A0A0G4J845"/>
<feature type="compositionally biased region" description="Polar residues" evidence="1">
    <location>
        <begin position="263"/>
        <end position="275"/>
    </location>
</feature>
<evidence type="ECO:0000256" key="1">
    <source>
        <dbReference type="SAM" id="MobiDB-lite"/>
    </source>
</evidence>
<organism evidence="3 4">
    <name type="scientific">Plasmodiophora brassicae</name>
    <name type="common">Clubroot disease agent</name>
    <dbReference type="NCBI Taxonomy" id="37360"/>
    <lineage>
        <taxon>Eukaryota</taxon>
        <taxon>Sar</taxon>
        <taxon>Rhizaria</taxon>
        <taxon>Endomyxa</taxon>
        <taxon>Phytomyxea</taxon>
        <taxon>Plasmodiophorida</taxon>
        <taxon>Plasmodiophoridae</taxon>
        <taxon>Plasmodiophora</taxon>
    </lineage>
</organism>
<feature type="non-terminal residue" evidence="3">
    <location>
        <position position="1"/>
    </location>
</feature>
<evidence type="ECO:0000313" key="3">
    <source>
        <dbReference type="EMBL" id="CEP03549.1"/>
    </source>
</evidence>
<feature type="signal peptide" evidence="2">
    <location>
        <begin position="1"/>
        <end position="45"/>
    </location>
</feature>
<evidence type="ECO:0000256" key="2">
    <source>
        <dbReference type="SAM" id="SignalP"/>
    </source>
</evidence>
<evidence type="ECO:0000313" key="4">
    <source>
        <dbReference type="Proteomes" id="UP000039324"/>
    </source>
</evidence>
<reference evidence="3 4" key="1">
    <citation type="submission" date="2015-02" db="EMBL/GenBank/DDBJ databases">
        <authorList>
            <person name="Chooi Y.-H."/>
        </authorList>
    </citation>
    <scope>NUCLEOTIDE SEQUENCE [LARGE SCALE GENOMIC DNA]</scope>
    <source>
        <strain evidence="3">E3</strain>
    </source>
</reference>
<protein>
    <submittedName>
        <fullName evidence="3">Uncharacterized protein</fullName>
    </submittedName>
</protein>
<keyword evidence="4" id="KW-1185">Reference proteome</keyword>
<dbReference type="EMBL" id="CDSF01000148">
    <property type="protein sequence ID" value="CEP03549.1"/>
    <property type="molecule type" value="Genomic_DNA"/>
</dbReference>